<dbReference type="InterPro" id="IPR053802">
    <property type="entry name" value="DUF6950"/>
</dbReference>
<evidence type="ECO:0000259" key="1">
    <source>
        <dbReference type="Pfam" id="PF22262"/>
    </source>
</evidence>
<comment type="caution">
    <text evidence="2">The sequence shown here is derived from an EMBL/GenBank/DDBJ whole genome shotgun (WGS) entry which is preliminary data.</text>
</comment>
<evidence type="ECO:0000313" key="3">
    <source>
        <dbReference type="Proteomes" id="UP000095087"/>
    </source>
</evidence>
<organism evidence="2 3">
    <name type="scientific">Methyloligella halotolerans</name>
    <dbReference type="NCBI Taxonomy" id="1177755"/>
    <lineage>
        <taxon>Bacteria</taxon>
        <taxon>Pseudomonadati</taxon>
        <taxon>Pseudomonadota</taxon>
        <taxon>Alphaproteobacteria</taxon>
        <taxon>Hyphomicrobiales</taxon>
        <taxon>Hyphomicrobiaceae</taxon>
        <taxon>Methyloligella</taxon>
    </lineage>
</organism>
<evidence type="ECO:0000313" key="2">
    <source>
        <dbReference type="EMBL" id="ODA67679.1"/>
    </source>
</evidence>
<dbReference type="AlphaFoldDB" id="A0A1E2S040"/>
<protein>
    <recommendedName>
        <fullName evidence="1">DUF6950 domain-containing protein</fullName>
    </recommendedName>
</protein>
<dbReference type="STRING" id="1177755.A7A08_01714"/>
<dbReference type="RefSeq" id="WP_069094999.1">
    <property type="nucleotide sequence ID" value="NZ_MASI01000003.1"/>
</dbReference>
<keyword evidence="3" id="KW-1185">Reference proteome</keyword>
<dbReference type="Proteomes" id="UP000095087">
    <property type="component" value="Unassembled WGS sequence"/>
</dbReference>
<name>A0A1E2S040_9HYPH</name>
<proteinExistence type="predicted"/>
<dbReference type="Pfam" id="PF22262">
    <property type="entry name" value="DUF6950"/>
    <property type="match status" value="1"/>
</dbReference>
<sequence length="134" mass="14691">MRNPRLVIHGEYERAKLEPFNWGRHDCLLWCADCAKAFTGKDPAARLRGRYSTALGAKRVMTTEGWSDMADVARSMFPEIPVASARSGDWAQIINEDGTDTLGVVMAGMIVARTEKNGLGQVPLTHAAKAFRVG</sequence>
<gene>
    <name evidence="2" type="ORF">A7A08_01714</name>
</gene>
<feature type="domain" description="DUF6950" evidence="1">
    <location>
        <begin position="11"/>
        <end position="133"/>
    </location>
</feature>
<reference evidence="2 3" key="1">
    <citation type="submission" date="2016-07" db="EMBL/GenBank/DDBJ databases">
        <title>Draft genome sequence of Methyloligella halotolerans C2T (VKM B-2706T=CCUG 61687T=DSM 25045T), a halotolerant polyhydroxybutyrate accumulating methylotroph.</title>
        <authorList>
            <person name="Vasilenko O.V."/>
            <person name="Doronina N.V."/>
            <person name="Poroshina M.N."/>
            <person name="Tarlachkov S.V."/>
            <person name="Trotsenko Y.A."/>
        </authorList>
    </citation>
    <scope>NUCLEOTIDE SEQUENCE [LARGE SCALE GENOMIC DNA]</scope>
    <source>
        <strain evidence="2 3">VKM B-2706</strain>
    </source>
</reference>
<dbReference type="OrthoDB" id="6586924at2"/>
<accession>A0A1E2S040</accession>
<dbReference type="EMBL" id="MASI01000003">
    <property type="protein sequence ID" value="ODA67679.1"/>
    <property type="molecule type" value="Genomic_DNA"/>
</dbReference>